<dbReference type="EMBL" id="BK015473">
    <property type="protein sequence ID" value="DAE08729.1"/>
    <property type="molecule type" value="Genomic_DNA"/>
</dbReference>
<reference evidence="2" key="1">
    <citation type="journal article" date="2021" name="Proc. Natl. Acad. Sci. U.S.A.">
        <title>A Catalog of Tens of Thousands of Viruses from Human Metagenomes Reveals Hidden Associations with Chronic Diseases.</title>
        <authorList>
            <person name="Tisza M.J."/>
            <person name="Buck C.B."/>
        </authorList>
    </citation>
    <scope>NUCLEOTIDE SEQUENCE</scope>
    <source>
        <strain evidence="2">Ct3lF2</strain>
    </source>
</reference>
<evidence type="ECO:0000256" key="1">
    <source>
        <dbReference type="SAM" id="Coils"/>
    </source>
</evidence>
<keyword evidence="1" id="KW-0175">Coiled coil</keyword>
<evidence type="ECO:0000313" key="2">
    <source>
        <dbReference type="EMBL" id="DAE08729.1"/>
    </source>
</evidence>
<accession>A0A8S5PQK7</accession>
<sequence length="52" mass="6096">MIIVHSGEPRTPEEQLRDEIEVLSAELYNTELRLANLQKSEQFRKKETPQLS</sequence>
<organism evidence="2">
    <name type="scientific">Siphoviridae sp. ct3lF2</name>
    <dbReference type="NCBI Taxonomy" id="2825324"/>
    <lineage>
        <taxon>Viruses</taxon>
        <taxon>Duplodnaviria</taxon>
        <taxon>Heunggongvirae</taxon>
        <taxon>Uroviricota</taxon>
        <taxon>Caudoviricetes</taxon>
    </lineage>
</organism>
<feature type="coiled-coil region" evidence="1">
    <location>
        <begin position="13"/>
        <end position="40"/>
    </location>
</feature>
<name>A0A8S5PQK7_9CAUD</name>
<protein>
    <submittedName>
        <fullName evidence="2">Uncharacterized protein</fullName>
    </submittedName>
</protein>
<proteinExistence type="predicted"/>